<dbReference type="OMA" id="FKANTEA"/>
<evidence type="ECO:0000259" key="6">
    <source>
        <dbReference type="PROSITE" id="PS50001"/>
    </source>
</evidence>
<dbReference type="InterPro" id="IPR036860">
    <property type="entry name" value="SH2_dom_sf"/>
</dbReference>
<dbReference type="InterPro" id="IPR032179">
    <property type="entry name" value="Cry22Aa_Ig-like"/>
</dbReference>
<dbReference type="SMART" id="SM00252">
    <property type="entry name" value="SH2"/>
    <property type="match status" value="2"/>
</dbReference>
<protein>
    <recommendedName>
        <fullName evidence="6">SH2 domain-containing protein</fullName>
    </recommendedName>
</protein>
<keyword evidence="1 2" id="KW-0727">SH2 domain</keyword>
<dbReference type="FunFam" id="3.30.505.10:FF:000129">
    <property type="entry name" value="Predicted protein"/>
    <property type="match status" value="1"/>
</dbReference>
<dbReference type="GeneID" id="5891451"/>
<dbReference type="Proteomes" id="UP000001357">
    <property type="component" value="Unassembled WGS sequence"/>
</dbReference>
<dbReference type="Pfam" id="PF00017">
    <property type="entry name" value="SH2"/>
    <property type="match status" value="2"/>
</dbReference>
<dbReference type="SUPFAM" id="SSF55550">
    <property type="entry name" value="SH2 domain"/>
    <property type="match status" value="2"/>
</dbReference>
<keyword evidence="4" id="KW-0812">Transmembrane</keyword>
<dbReference type="PANTHER" id="PTHR15127">
    <property type="entry name" value="HEAVYWEIGHT, ISOFORM A"/>
    <property type="match status" value="1"/>
</dbReference>
<accession>A9V0D6</accession>
<name>A9V0D6_MONBE</name>
<proteinExistence type="predicted"/>
<dbReference type="AlphaFoldDB" id="A9V0D6"/>
<dbReference type="PROSITE" id="PS51257">
    <property type="entry name" value="PROKAR_LIPOPROTEIN"/>
    <property type="match status" value="1"/>
</dbReference>
<dbReference type="RefSeq" id="XP_001746098.1">
    <property type="nucleotide sequence ID" value="XM_001746046.1"/>
</dbReference>
<feature type="domain" description="SH2" evidence="6">
    <location>
        <begin position="903"/>
        <end position="976"/>
    </location>
</feature>
<feature type="region of interest" description="Disordered" evidence="3">
    <location>
        <begin position="845"/>
        <end position="874"/>
    </location>
</feature>
<dbReference type="Gene3D" id="2.60.40.10">
    <property type="entry name" value="Immunoglobulins"/>
    <property type="match status" value="4"/>
</dbReference>
<dbReference type="PANTHER" id="PTHR15127:SF32">
    <property type="entry name" value="HEAVYWEIGHT, ISOFORM A"/>
    <property type="match status" value="1"/>
</dbReference>
<feature type="transmembrane region" description="Helical" evidence="4">
    <location>
        <begin position="685"/>
        <end position="706"/>
    </location>
</feature>
<dbReference type="InterPro" id="IPR000980">
    <property type="entry name" value="SH2"/>
</dbReference>
<dbReference type="Pfam" id="PF16403">
    <property type="entry name" value="Bact_surface_Ig-like"/>
    <property type="match status" value="3"/>
</dbReference>
<dbReference type="Pfam" id="PF07699">
    <property type="entry name" value="Ephrin_rec_like"/>
    <property type="match status" value="1"/>
</dbReference>
<gene>
    <name evidence="7" type="ORF">MONBRDRAFT_32569</name>
</gene>
<dbReference type="FunFam" id="2.60.40.10:FF:002029">
    <property type="entry name" value="Predicted protein"/>
    <property type="match status" value="4"/>
</dbReference>
<evidence type="ECO:0000313" key="8">
    <source>
        <dbReference type="Proteomes" id="UP000001357"/>
    </source>
</evidence>
<feature type="compositionally biased region" description="Acidic residues" evidence="3">
    <location>
        <begin position="846"/>
        <end position="859"/>
    </location>
</feature>
<dbReference type="KEGG" id="mbr:MONBRDRAFT_32569"/>
<dbReference type="InterPro" id="IPR011641">
    <property type="entry name" value="Tyr-kin_ephrin_A/B_rcpt-like"/>
</dbReference>
<evidence type="ECO:0000256" key="3">
    <source>
        <dbReference type="SAM" id="MobiDB-lite"/>
    </source>
</evidence>
<dbReference type="CDD" id="cd00173">
    <property type="entry name" value="SH2"/>
    <property type="match status" value="2"/>
</dbReference>
<feature type="domain" description="SH2" evidence="6">
    <location>
        <begin position="1011"/>
        <end position="1087"/>
    </location>
</feature>
<sequence>MAKRALLFFCLWAVCARAWLPPHVITMLGACAQCPVGKYKPTRGGVLENCLGCPAGQYSDTLGATSCKACPQNTYQGGSVNNAATVQCLPCPAGQEQFQTGQASCVNCAAGKFKANTEAAFCTICRTGYSVVDARTACRDNTPPVVTIFTPNPTYLQQFEPVPTLNYSAIDSSGDEVFVTSRGIVDNTVQGTYLVRLTATDISGNEAVVTWQVVIDDPDAPQISLIGASSITHEAGTPFSDPGATIFDNLQGDLTGRLESDARTTVNVNALGIYTVTYRMSGTDDQGLTATPISRLVEVIDTINPAIWIVGNDPLEVEAAVPYRDPGVVAIDSFEGNITAKVKTNLIVDTKVPSGYFYNLVYTVEDVSRNTNATTRTVVVRDTRPPVITIRGSNPVTHEAGVIYVDSSATALDANDGSLSVSSSGTVPWDSTKSVKSEHIITYTSSDAANNRATAERTVVLIDSPPTLTLAEPTEMRIPFGTIYREPGYGATDIRDGDLSSEVIVTNSSIINLEKAGRYELVYRVYDQLDSEARATRTIEVEDFELPEESFRARFTVEGTLNSLPSASELDSVLSAATNSFAFVVTRRLKTATNDDFNELPSSRVNLRRRRQSAGSRGGARQLLATEVIIEVVARRRTDFEYMDALTIINLVGDKEGASSLIGAEVKSAKSAAASSSSTSTEGGLIAGVVVSLLLLVLVLAGALLYRRRYLRSPIEIEKRKSVAKFNDPRKRTETTAMMHNPLFAQRIDNTMGSNASNHNYESPLDVGLPGRPTTASTTAGEDPFAAYSTEPVQMHQSSFGMVPMARDLRGYEQPNAPTDTYDQPRSADMLDDERPLDFTALLSATDDEPTGWDEDSDTDAPPRPPKAFGGHHISGAAAGSSAVDWGAPVVETLLAQAERQSAFMGPIGREETTAKLAPFEAGTYLLRYSSTTSTVVISFKTTSTKVKHFPIELKDGVLCVDKKEVDGVDSLEALLALLKVDDSFLGICITCMPTDPSAEIYQNKSSQETWYKGNITRGAAEQMLRNQPDGTFLVRKRDTDSYAISMIFDRKFSHHLLDVRPGAPVLINKAEGLSSTTLEDAIQELKSVMGPKLPCLLGAACP</sequence>
<dbReference type="SUPFAM" id="SSF57184">
    <property type="entry name" value="Growth factor receptor domain"/>
    <property type="match status" value="1"/>
</dbReference>
<keyword evidence="4" id="KW-0472">Membrane</keyword>
<dbReference type="InterPro" id="IPR009030">
    <property type="entry name" value="Growth_fac_rcpt_cys_sf"/>
</dbReference>
<dbReference type="InParanoid" id="A9V0D6"/>
<keyword evidence="4" id="KW-1133">Transmembrane helix</keyword>
<dbReference type="Gene3D" id="3.30.505.10">
    <property type="entry name" value="SH2 domain"/>
    <property type="match status" value="2"/>
</dbReference>
<dbReference type="EMBL" id="CH991552">
    <property type="protein sequence ID" value="EDQ88993.1"/>
    <property type="molecule type" value="Genomic_DNA"/>
</dbReference>
<evidence type="ECO:0000256" key="1">
    <source>
        <dbReference type="ARBA" id="ARBA00022999"/>
    </source>
</evidence>
<dbReference type="InterPro" id="IPR013783">
    <property type="entry name" value="Ig-like_fold"/>
</dbReference>
<dbReference type="STRING" id="81824.A9V0D6"/>
<evidence type="ECO:0000313" key="7">
    <source>
        <dbReference type="EMBL" id="EDQ88993.1"/>
    </source>
</evidence>
<keyword evidence="5" id="KW-0732">Signal</keyword>
<feature type="signal peptide" evidence="5">
    <location>
        <begin position="1"/>
        <end position="18"/>
    </location>
</feature>
<dbReference type="GO" id="GO:0001784">
    <property type="term" value="F:phosphotyrosine residue binding"/>
    <property type="evidence" value="ECO:0000318"/>
    <property type="project" value="GO_Central"/>
</dbReference>
<dbReference type="InterPro" id="IPR051846">
    <property type="entry name" value="SH2_domain_adapters"/>
</dbReference>
<dbReference type="CDD" id="cd00185">
    <property type="entry name" value="TNFRSF"/>
    <property type="match status" value="1"/>
</dbReference>
<evidence type="ECO:0000256" key="2">
    <source>
        <dbReference type="PROSITE-ProRule" id="PRU00191"/>
    </source>
</evidence>
<evidence type="ECO:0000256" key="5">
    <source>
        <dbReference type="SAM" id="SignalP"/>
    </source>
</evidence>
<feature type="chain" id="PRO_5002744553" description="SH2 domain-containing protein" evidence="5">
    <location>
        <begin position="19"/>
        <end position="1103"/>
    </location>
</feature>
<dbReference type="SMART" id="SM01411">
    <property type="entry name" value="Ephrin_rec_like"/>
    <property type="match status" value="2"/>
</dbReference>
<evidence type="ECO:0000256" key="4">
    <source>
        <dbReference type="SAM" id="Phobius"/>
    </source>
</evidence>
<reference evidence="7 8" key="1">
    <citation type="journal article" date="2008" name="Nature">
        <title>The genome of the choanoflagellate Monosiga brevicollis and the origin of metazoans.</title>
        <authorList>
            <consortium name="JGI Sequencing"/>
            <person name="King N."/>
            <person name="Westbrook M.J."/>
            <person name="Young S.L."/>
            <person name="Kuo A."/>
            <person name="Abedin M."/>
            <person name="Chapman J."/>
            <person name="Fairclough S."/>
            <person name="Hellsten U."/>
            <person name="Isogai Y."/>
            <person name="Letunic I."/>
            <person name="Marr M."/>
            <person name="Pincus D."/>
            <person name="Putnam N."/>
            <person name="Rokas A."/>
            <person name="Wright K.J."/>
            <person name="Zuzow R."/>
            <person name="Dirks W."/>
            <person name="Good M."/>
            <person name="Goodstein D."/>
            <person name="Lemons D."/>
            <person name="Li W."/>
            <person name="Lyons J.B."/>
            <person name="Morris A."/>
            <person name="Nichols S."/>
            <person name="Richter D.J."/>
            <person name="Salamov A."/>
            <person name="Bork P."/>
            <person name="Lim W.A."/>
            <person name="Manning G."/>
            <person name="Miller W.T."/>
            <person name="McGinnis W."/>
            <person name="Shapiro H."/>
            <person name="Tjian R."/>
            <person name="Grigoriev I.V."/>
            <person name="Rokhsar D."/>
        </authorList>
    </citation>
    <scope>NUCLEOTIDE SEQUENCE [LARGE SCALE GENOMIC DNA]</scope>
    <source>
        <strain evidence="8">MX1 / ATCC 50154</strain>
    </source>
</reference>
<organism evidence="7 8">
    <name type="scientific">Monosiga brevicollis</name>
    <name type="common">Choanoflagellate</name>
    <dbReference type="NCBI Taxonomy" id="81824"/>
    <lineage>
        <taxon>Eukaryota</taxon>
        <taxon>Choanoflagellata</taxon>
        <taxon>Craspedida</taxon>
        <taxon>Salpingoecidae</taxon>
        <taxon>Monosiga</taxon>
    </lineage>
</organism>
<dbReference type="Gene3D" id="2.10.50.10">
    <property type="entry name" value="Tumor Necrosis Factor Receptor, subunit A, domain 2"/>
    <property type="match status" value="2"/>
</dbReference>
<keyword evidence="8" id="KW-1185">Reference proteome</keyword>
<dbReference type="PROSITE" id="PS50001">
    <property type="entry name" value="SH2"/>
    <property type="match status" value="2"/>
</dbReference>